<evidence type="ECO:0000256" key="3">
    <source>
        <dbReference type="SAM" id="SignalP"/>
    </source>
</evidence>
<dbReference type="InterPro" id="IPR001283">
    <property type="entry name" value="CRISP-related"/>
</dbReference>
<dbReference type="InterPro" id="IPR035940">
    <property type="entry name" value="CAP_sf"/>
</dbReference>
<dbReference type="OMA" id="IMEDARY"/>
<dbReference type="InterPro" id="IPR002413">
    <property type="entry name" value="V5_allergen-like"/>
</dbReference>
<dbReference type="PRINTS" id="PR00837">
    <property type="entry name" value="V5TPXLIKE"/>
</dbReference>
<evidence type="ECO:0000256" key="1">
    <source>
        <dbReference type="ARBA" id="ARBA00009169"/>
    </source>
</evidence>
<dbReference type="PANTHER" id="PTHR13627:SF34">
    <property type="entry name" value="RIBITOL-5-PHOSPHATE TRANSFERASE"/>
    <property type="match status" value="1"/>
</dbReference>
<dbReference type="SUPFAM" id="SSF55797">
    <property type="entry name" value="PR-1-like"/>
    <property type="match status" value="1"/>
</dbReference>
<dbReference type="Gene3D" id="3.40.33.10">
    <property type="entry name" value="CAP"/>
    <property type="match status" value="1"/>
</dbReference>
<dbReference type="EMBL" id="JH430339">
    <property type="status" value="NOT_ANNOTATED_CDS"/>
    <property type="molecule type" value="Genomic_DNA"/>
</dbReference>
<dbReference type="Pfam" id="PF00188">
    <property type="entry name" value="CAP"/>
    <property type="match status" value="1"/>
</dbReference>
<dbReference type="CDD" id="cd05380">
    <property type="entry name" value="CAP_euk"/>
    <property type="match status" value="1"/>
</dbReference>
<feature type="domain" description="SCP" evidence="4">
    <location>
        <begin position="51"/>
        <end position="208"/>
    </location>
</feature>
<sequence>MAVAINCVGMILLVLLKSILACDYTEFGIDHTMCTYPTTTCPILRSGFSEVQKNEILRAHNELRQKVANGKQNGQPRASNIRELSWNEELAKVAQKWADQCVSGHDHNRRTKIFTYVGQNVYTFWSTSSAAKPNVKDAVTSWYDEVERPGFDSSHIDPFQFSHPAGHYTQLVWAETKAVGCGYVFFNQYNMYTHHIVCNYGPGGNIVGGQMYKVGVPCRKCANGCSEKYPGLCGSGASRTTYQSKNKTTEDVTTDYIKDDSKSDVSKGDLKITADLDKPVDLLTKFFDMFQQPKEIYVQVPGMSNYKENKRHAIDYIIYTAGAKCLQWMRKSRQNENKVLLPHSDSNDNSCDVVLLRKQLAQQLVKIKNMLDESLSKGKPPTLRTLNAIQRTLEQVEPVFTIPRHQTTPDICPEVFTNQSIWIRPCKDASLDNLLTVLLYPSPSDDRNCSTSRIVSALQQYYPTVNVVIAIRFPECDVSNTHHQNLRKINFGVHKSDGQVLNFLISRHVNTPYTLIGRKIDNLNQFAHFERQISVFSMDPRVKVVGGATRNTSGHWKVGCYQSEMNNYVLEYKEGYQSSKNECMFCDYISSPFMAKTDFLKEITFDENLPNQVLFQDFFIRVRNTGAFVLNCPDVMHFSSPSESSLRDYWIPIALKWQLNYVVIPRLPRLKFSCSEIGISCVSSDKLTKTHLMPRCCIDDYMNGFRVLQKMAEEQNFMLELDSGTVMGAVKMRGVLPWDVDGDTVCLSSQFNIIKGLKSVLKENGFRLQIMEDARYISKEFRWSGGYMMLWTPEQSIEMYAMDYLSNRLLPPEFQNVTTKAEMKGVWMYAPASPGLFIRNRYGTECLQHAHHWRQNGKNSSWIQYEPGVFNSCPKRGHHACVDRFPADGNLQFNIQIQ</sequence>
<comment type="similarity">
    <text evidence="1">Belongs to the CRISP family. Venom allergen 5-like subfamily.</text>
</comment>
<reference evidence="6" key="1">
    <citation type="submission" date="2011-05" db="EMBL/GenBank/DDBJ databases">
        <authorList>
            <person name="Richards S.R."/>
            <person name="Qu J."/>
            <person name="Jiang H."/>
            <person name="Jhangiani S.N."/>
            <person name="Agravi P."/>
            <person name="Goodspeed R."/>
            <person name="Gross S."/>
            <person name="Mandapat C."/>
            <person name="Jackson L."/>
            <person name="Mathew T."/>
            <person name="Pu L."/>
            <person name="Thornton R."/>
            <person name="Saada N."/>
            <person name="Wilczek-Boney K.B."/>
            <person name="Lee S."/>
            <person name="Kovar C."/>
            <person name="Wu Y."/>
            <person name="Scherer S.E."/>
            <person name="Worley K.C."/>
            <person name="Muzny D.M."/>
            <person name="Gibbs R."/>
        </authorList>
    </citation>
    <scope>NUCLEOTIDE SEQUENCE</scope>
    <source>
        <strain evidence="6">Brora</strain>
    </source>
</reference>
<dbReference type="AlphaFoldDB" id="T1IJR0"/>
<dbReference type="SMART" id="SM00198">
    <property type="entry name" value="SCP"/>
    <property type="match status" value="1"/>
</dbReference>
<reference evidence="5" key="2">
    <citation type="submission" date="2015-02" db="UniProtKB">
        <authorList>
            <consortium name="EnsemblMetazoa"/>
        </authorList>
    </citation>
    <scope>IDENTIFICATION</scope>
</reference>
<evidence type="ECO:0000313" key="6">
    <source>
        <dbReference type="Proteomes" id="UP000014500"/>
    </source>
</evidence>
<dbReference type="EnsemblMetazoa" id="SMAR001135-RA">
    <property type="protein sequence ID" value="SMAR001135-PA"/>
    <property type="gene ID" value="SMAR001135"/>
</dbReference>
<evidence type="ECO:0000259" key="4">
    <source>
        <dbReference type="SMART" id="SM00198"/>
    </source>
</evidence>
<dbReference type="STRING" id="126957.T1IJR0"/>
<name>T1IJR0_STRMM</name>
<dbReference type="PANTHER" id="PTHR13627">
    <property type="entry name" value="FUKUTIN RELATED PROTEIN"/>
    <property type="match status" value="1"/>
</dbReference>
<proteinExistence type="inferred from homology"/>
<organism evidence="5 6">
    <name type="scientific">Strigamia maritima</name>
    <name type="common">European centipede</name>
    <name type="synonym">Geophilus maritimus</name>
    <dbReference type="NCBI Taxonomy" id="126957"/>
    <lineage>
        <taxon>Eukaryota</taxon>
        <taxon>Metazoa</taxon>
        <taxon>Ecdysozoa</taxon>
        <taxon>Arthropoda</taxon>
        <taxon>Myriapoda</taxon>
        <taxon>Chilopoda</taxon>
        <taxon>Pleurostigmophora</taxon>
        <taxon>Geophilomorpha</taxon>
        <taxon>Linotaeniidae</taxon>
        <taxon>Strigamia</taxon>
    </lineage>
</organism>
<evidence type="ECO:0000313" key="5">
    <source>
        <dbReference type="EnsemblMetazoa" id="SMAR001135-PA"/>
    </source>
</evidence>
<dbReference type="PROSITE" id="PS01009">
    <property type="entry name" value="CRISP_1"/>
    <property type="match status" value="1"/>
</dbReference>
<dbReference type="PRINTS" id="PR00838">
    <property type="entry name" value="V5ALLERGEN"/>
</dbReference>
<keyword evidence="6" id="KW-1185">Reference proteome</keyword>
<dbReference type="eggNOG" id="KOG3017">
    <property type="taxonomic scope" value="Eukaryota"/>
</dbReference>
<dbReference type="PROSITE" id="PS01010">
    <property type="entry name" value="CRISP_2"/>
    <property type="match status" value="1"/>
</dbReference>
<accession>T1IJR0</accession>
<protein>
    <recommendedName>
        <fullName evidence="2">Cysteine-rich venom protein</fullName>
    </recommendedName>
</protein>
<dbReference type="PhylomeDB" id="T1IJR0"/>
<keyword evidence="3" id="KW-0732">Signal</keyword>
<dbReference type="Proteomes" id="UP000014500">
    <property type="component" value="Unassembled WGS sequence"/>
</dbReference>
<evidence type="ECO:0000256" key="2">
    <source>
        <dbReference type="ARBA" id="ARBA00032745"/>
    </source>
</evidence>
<feature type="signal peptide" evidence="3">
    <location>
        <begin position="1"/>
        <end position="21"/>
    </location>
</feature>
<dbReference type="GO" id="GO:0005576">
    <property type="term" value="C:extracellular region"/>
    <property type="evidence" value="ECO:0007669"/>
    <property type="project" value="InterPro"/>
</dbReference>
<feature type="chain" id="PRO_5004589745" description="Cysteine-rich venom protein" evidence="3">
    <location>
        <begin position="22"/>
        <end position="898"/>
    </location>
</feature>
<dbReference type="HOGENOM" id="CLU_322463_0_0_1"/>
<dbReference type="InterPro" id="IPR014044">
    <property type="entry name" value="CAP_dom"/>
</dbReference>
<dbReference type="InterPro" id="IPR052613">
    <property type="entry name" value="LicD_transferase"/>
</dbReference>
<dbReference type="InterPro" id="IPR018244">
    <property type="entry name" value="Allrgn_V5/Tpx1_CS"/>
</dbReference>